<feature type="domain" description="Glycosyltransferase 2-like" evidence="7">
    <location>
        <begin position="4"/>
        <end position="160"/>
    </location>
</feature>
<protein>
    <submittedName>
        <fullName evidence="8">Glycosyltransferase</fullName>
    </submittedName>
</protein>
<comment type="subcellular location">
    <subcellularLocation>
        <location evidence="1">Cell membrane</location>
    </subcellularLocation>
</comment>
<keyword evidence="4" id="KW-0808">Transferase</keyword>
<sequence>MMLSVVIPSYCAEKNLDPCLQSIDSQKDENVEVIVVDCSPHDEVKSICEKYQFVTFIKSEVRFNPGEGRNIGAKASKGSHLIFIDADVVLEQNAIANIRRNITNGFNNFGGALELNRDINNDFSANVEHFYFNHESQSTRKVKKRSNLSSAFMIFDKSVFLNYGGFKDIPRMQDTELTERLVSNGETLYLAPDVIGYQIQDSPLKKVLKKISITGNNLYFIRYGNHSEKVLWKILMAMILPLLMLAKVTRINVRQLKYAFSVPNLLIYSPFMYVCGIYWMLGFYRGLIVNDGIASGR</sequence>
<evidence type="ECO:0000313" key="9">
    <source>
        <dbReference type="Proteomes" id="UP000191820"/>
    </source>
</evidence>
<organism evidence="8 9">
    <name type="scientific">Shewanella japonica</name>
    <dbReference type="NCBI Taxonomy" id="93973"/>
    <lineage>
        <taxon>Bacteria</taxon>
        <taxon>Pseudomonadati</taxon>
        <taxon>Pseudomonadota</taxon>
        <taxon>Gammaproteobacteria</taxon>
        <taxon>Alteromonadales</taxon>
        <taxon>Shewanellaceae</taxon>
        <taxon>Shewanella</taxon>
    </lineage>
</organism>
<evidence type="ECO:0000256" key="6">
    <source>
        <dbReference type="SAM" id="Phobius"/>
    </source>
</evidence>
<evidence type="ECO:0000256" key="2">
    <source>
        <dbReference type="ARBA" id="ARBA00022475"/>
    </source>
</evidence>
<dbReference type="Gene3D" id="3.90.550.10">
    <property type="entry name" value="Spore Coat Polysaccharide Biosynthesis Protein SpsA, Chain A"/>
    <property type="match status" value="1"/>
</dbReference>
<keyword evidence="9" id="KW-1185">Reference proteome</keyword>
<dbReference type="EMBL" id="CP020472">
    <property type="protein sequence ID" value="ARD22677.1"/>
    <property type="molecule type" value="Genomic_DNA"/>
</dbReference>
<proteinExistence type="predicted"/>
<keyword evidence="3" id="KW-0328">Glycosyltransferase</keyword>
<keyword evidence="2" id="KW-1003">Cell membrane</keyword>
<gene>
    <name evidence="8" type="ORF">SJ2017_2387</name>
</gene>
<feature type="transmembrane region" description="Helical" evidence="6">
    <location>
        <begin position="258"/>
        <end position="281"/>
    </location>
</feature>
<dbReference type="PANTHER" id="PTHR43646">
    <property type="entry name" value="GLYCOSYLTRANSFERASE"/>
    <property type="match status" value="1"/>
</dbReference>
<dbReference type="SUPFAM" id="SSF53448">
    <property type="entry name" value="Nucleotide-diphospho-sugar transferases"/>
    <property type="match status" value="1"/>
</dbReference>
<dbReference type="InterPro" id="IPR001173">
    <property type="entry name" value="Glyco_trans_2-like"/>
</dbReference>
<feature type="transmembrane region" description="Helical" evidence="6">
    <location>
        <begin position="230"/>
        <end position="246"/>
    </location>
</feature>
<evidence type="ECO:0000256" key="3">
    <source>
        <dbReference type="ARBA" id="ARBA00022676"/>
    </source>
</evidence>
<evidence type="ECO:0000313" key="8">
    <source>
        <dbReference type="EMBL" id="ARD22677.1"/>
    </source>
</evidence>
<dbReference type="Proteomes" id="UP000191820">
    <property type="component" value="Chromosome"/>
</dbReference>
<evidence type="ECO:0000256" key="1">
    <source>
        <dbReference type="ARBA" id="ARBA00004236"/>
    </source>
</evidence>
<evidence type="ECO:0000259" key="7">
    <source>
        <dbReference type="Pfam" id="PF00535"/>
    </source>
</evidence>
<keyword evidence="6" id="KW-0812">Transmembrane</keyword>
<keyword evidence="5 6" id="KW-0472">Membrane</keyword>
<dbReference type="RefSeq" id="WP_080915931.1">
    <property type="nucleotide sequence ID" value="NZ_CP020472.1"/>
</dbReference>
<evidence type="ECO:0000256" key="5">
    <source>
        <dbReference type="ARBA" id="ARBA00023136"/>
    </source>
</evidence>
<reference evidence="8 9" key="1">
    <citation type="submission" date="2017-03" db="EMBL/GenBank/DDBJ databases">
        <title>Genome sequencing of Shewanella japonica KCTC 22435.</title>
        <authorList>
            <person name="Kim K.M."/>
        </authorList>
    </citation>
    <scope>NUCLEOTIDE SEQUENCE [LARGE SCALE GENOMIC DNA]</scope>
    <source>
        <strain evidence="8 9">KCTC 22435</strain>
    </source>
</reference>
<keyword evidence="6" id="KW-1133">Transmembrane helix</keyword>
<name>A0ABM6JM28_9GAMM</name>
<evidence type="ECO:0000256" key="4">
    <source>
        <dbReference type="ARBA" id="ARBA00022679"/>
    </source>
</evidence>
<accession>A0ABM6JM28</accession>
<dbReference type="Pfam" id="PF00535">
    <property type="entry name" value="Glycos_transf_2"/>
    <property type="match status" value="1"/>
</dbReference>
<dbReference type="InterPro" id="IPR029044">
    <property type="entry name" value="Nucleotide-diphossugar_trans"/>
</dbReference>
<dbReference type="PANTHER" id="PTHR43646:SF2">
    <property type="entry name" value="GLYCOSYLTRANSFERASE 2-LIKE DOMAIN-CONTAINING PROTEIN"/>
    <property type="match status" value="1"/>
</dbReference>